<dbReference type="AlphaFoldDB" id="A0A0A2A9E8"/>
<reference evidence="3" key="1">
    <citation type="journal article" date="2014" name="Sci. Data">
        <title>Genomes of diverse isolates of the marine cyanobacterium Prochlorococcus.</title>
        <authorList>
            <person name="Biller S."/>
            <person name="Berube P."/>
            <person name="Thompson J."/>
            <person name="Kelly L."/>
            <person name="Roggensack S."/>
            <person name="Awad L."/>
            <person name="Roache-Johnson K."/>
            <person name="Ding H."/>
            <person name="Giovannoni S.J."/>
            <person name="Moore L.R."/>
            <person name="Chisholm S.W."/>
        </authorList>
    </citation>
    <scope>NUCLEOTIDE SEQUENCE [LARGE SCALE GENOMIC DNA]</scope>
    <source>
        <strain evidence="3">MIT 9302</strain>
    </source>
</reference>
<dbReference type="Proteomes" id="UP000030445">
    <property type="component" value="Unassembled WGS sequence"/>
</dbReference>
<sequence>MKILIATLILGASFPVNAYESNGDHINRQAYESQKGYAYENKCFRYEYREKYIPGTLISPGYVKSYSEKVSIPCNSHRKVFNHYHHKTEPQTSYVKYKPAPKCTGSTTLGGLIGGGIAASLSKSDAYGWSVPLGAVLGAGIGNAECK</sequence>
<dbReference type="EMBL" id="JNAM01000011">
    <property type="protein sequence ID" value="KGF97124.1"/>
    <property type="molecule type" value="Genomic_DNA"/>
</dbReference>
<proteinExistence type="predicted"/>
<keyword evidence="1" id="KW-0732">Signal</keyword>
<comment type="caution">
    <text evidence="2">The sequence shown here is derived from an EMBL/GenBank/DDBJ whole genome shotgun (WGS) entry which is preliminary data.</text>
</comment>
<feature type="signal peptide" evidence="1">
    <location>
        <begin position="1"/>
        <end position="18"/>
    </location>
</feature>
<protein>
    <submittedName>
        <fullName evidence="2">Putative cAMP phosphodiesterases class-II</fullName>
    </submittedName>
</protein>
<evidence type="ECO:0000313" key="2">
    <source>
        <dbReference type="EMBL" id="KGF97124.1"/>
    </source>
</evidence>
<dbReference type="RefSeq" id="WP_032527338.1">
    <property type="nucleotide sequence ID" value="NZ_CP138951.1"/>
</dbReference>
<gene>
    <name evidence="2" type="ORF">EU96_1765</name>
</gene>
<name>A0A0A2A9E8_PROMR</name>
<evidence type="ECO:0000313" key="3">
    <source>
        <dbReference type="Proteomes" id="UP000030445"/>
    </source>
</evidence>
<evidence type="ECO:0000256" key="1">
    <source>
        <dbReference type="SAM" id="SignalP"/>
    </source>
</evidence>
<organism evidence="2 3">
    <name type="scientific">Prochlorococcus marinus str. MIT 9302</name>
    <dbReference type="NCBI Taxonomy" id="74545"/>
    <lineage>
        <taxon>Bacteria</taxon>
        <taxon>Bacillati</taxon>
        <taxon>Cyanobacteriota</taxon>
        <taxon>Cyanophyceae</taxon>
        <taxon>Synechococcales</taxon>
        <taxon>Prochlorococcaceae</taxon>
        <taxon>Prochlorococcus</taxon>
    </lineage>
</organism>
<feature type="chain" id="PRO_5001985845" evidence="1">
    <location>
        <begin position="19"/>
        <end position="147"/>
    </location>
</feature>
<accession>A0A0A2A9E8</accession>
<dbReference type="OrthoDB" id="540153at2"/>